<dbReference type="EMBL" id="QNBE01000107">
    <property type="protein sequence ID" value="RKX69085.1"/>
    <property type="molecule type" value="Genomic_DNA"/>
</dbReference>
<proteinExistence type="inferred from homology"/>
<evidence type="ECO:0000256" key="2">
    <source>
        <dbReference type="ARBA" id="ARBA00022679"/>
    </source>
</evidence>
<evidence type="ECO:0000313" key="5">
    <source>
        <dbReference type="Proteomes" id="UP000268469"/>
    </source>
</evidence>
<dbReference type="Pfam" id="PF04041">
    <property type="entry name" value="Glyco_hydro_130"/>
    <property type="match status" value="1"/>
</dbReference>
<dbReference type="PIRSF" id="PIRSF016202">
    <property type="entry name" value="PH1107"/>
    <property type="match status" value="1"/>
</dbReference>
<protein>
    <submittedName>
        <fullName evidence="4">Glycosidase</fullName>
    </submittedName>
</protein>
<comment type="caution">
    <text evidence="4">The sequence shown here is derived from an EMBL/GenBank/DDBJ whole genome shotgun (WGS) entry which is preliminary data.</text>
</comment>
<keyword evidence="4" id="KW-0326">Glycosidase</keyword>
<dbReference type="GO" id="GO:0016798">
    <property type="term" value="F:hydrolase activity, acting on glycosyl bonds"/>
    <property type="evidence" value="ECO:0007669"/>
    <property type="project" value="UniProtKB-KW"/>
</dbReference>
<evidence type="ECO:0000256" key="3">
    <source>
        <dbReference type="ARBA" id="ARBA00024356"/>
    </source>
</evidence>
<dbReference type="AlphaFoldDB" id="A0A660SE62"/>
<keyword evidence="2" id="KW-0808">Transferase</keyword>
<organism evidence="4 5">
    <name type="scientific">candidate division WOR-3 bacterium</name>
    <dbReference type="NCBI Taxonomy" id="2052148"/>
    <lineage>
        <taxon>Bacteria</taxon>
        <taxon>Bacteria division WOR-3</taxon>
    </lineage>
</organism>
<accession>A0A660SE62</accession>
<reference evidence="4 5" key="1">
    <citation type="submission" date="2018-06" db="EMBL/GenBank/DDBJ databases">
        <title>Extensive metabolic versatility and redundancy in microbially diverse, dynamic hydrothermal sediments.</title>
        <authorList>
            <person name="Dombrowski N."/>
            <person name="Teske A."/>
            <person name="Baker B.J."/>
        </authorList>
    </citation>
    <scope>NUCLEOTIDE SEQUENCE [LARGE SCALE GENOMIC DNA]</scope>
    <source>
        <strain evidence="4">B36_G15</strain>
    </source>
</reference>
<dbReference type="SUPFAM" id="SSF75005">
    <property type="entry name" value="Arabinanase/levansucrase/invertase"/>
    <property type="match status" value="1"/>
</dbReference>
<evidence type="ECO:0000256" key="1">
    <source>
        <dbReference type="ARBA" id="ARBA00022676"/>
    </source>
</evidence>
<keyword evidence="1" id="KW-0328">Glycosyltransferase</keyword>
<dbReference type="InterPro" id="IPR007184">
    <property type="entry name" value="Mannoside_phosphorylase"/>
</dbReference>
<dbReference type="PANTHER" id="PTHR34106">
    <property type="entry name" value="GLYCOSIDASE"/>
    <property type="match status" value="1"/>
</dbReference>
<dbReference type="CDD" id="cd18614">
    <property type="entry name" value="GH130"/>
    <property type="match status" value="1"/>
</dbReference>
<dbReference type="Proteomes" id="UP000268469">
    <property type="component" value="Unassembled WGS sequence"/>
</dbReference>
<dbReference type="GO" id="GO:0016757">
    <property type="term" value="F:glycosyltransferase activity"/>
    <property type="evidence" value="ECO:0007669"/>
    <property type="project" value="UniProtKB-KW"/>
</dbReference>
<gene>
    <name evidence="4" type="ORF">DRP53_09235</name>
</gene>
<evidence type="ECO:0000313" key="4">
    <source>
        <dbReference type="EMBL" id="RKX69085.1"/>
    </source>
</evidence>
<dbReference type="PANTHER" id="PTHR34106:SF5">
    <property type="entry name" value="GLYCOSIDASE"/>
    <property type="match status" value="1"/>
</dbReference>
<sequence length="308" mass="35302">MLDRFSGNPILKPIPEHPWEAYMVYNVAAIYEGGKVYILYRAQGTKSGPSRIGCAISPDGYRIEERLKDPVFEPRTDSDIELFGCEDPRLSRIGDRIYMCYTAYGLMDRMDRETRTIQIGITSITVDDFVNKRWNWSERIYPLPRVNNKDAALLPAKVDGKFLLYHRIPPHIWIGYSDDLKEFYDMRIIMMPEAEWEAFKIGAAGPPMRVDDGWLFIYHGVDRKLFYRLGAALLDEKDPTRVLRRSRGPILEPINEYEKSGAVPNVTFSCGSVIIDDELLVYYGGADTVTGVASIKVKELIDQLERVD</sequence>
<keyword evidence="4" id="KW-0378">Hydrolase</keyword>
<dbReference type="Gene3D" id="2.115.10.20">
    <property type="entry name" value="Glycosyl hydrolase domain, family 43"/>
    <property type="match status" value="1"/>
</dbReference>
<name>A0A660SE62_UNCW3</name>
<comment type="similarity">
    <text evidence="3">Belongs to the glycosyl hydrolase 130 family.</text>
</comment>
<dbReference type="InterPro" id="IPR023296">
    <property type="entry name" value="Glyco_hydro_beta-prop_sf"/>
</dbReference>